<sequence>MVPDQRGRIPSLDEETPIPHQRRPRGQTEAFSTSLKWLDPTLLIPQPDNDIFITSCKKLLSLKKISGEPGTVLKGEEVLSLAALWKDTHLELRPTLLPAPTYLACLAVEHAGFYLHKDQSGDIVDTKAPFSLPKVHNDLQRTL</sequence>
<organism evidence="2 3">
    <name type="scientific">Recurvomyces mirabilis</name>
    <dbReference type="NCBI Taxonomy" id="574656"/>
    <lineage>
        <taxon>Eukaryota</taxon>
        <taxon>Fungi</taxon>
        <taxon>Dikarya</taxon>
        <taxon>Ascomycota</taxon>
        <taxon>Pezizomycotina</taxon>
        <taxon>Dothideomycetes</taxon>
        <taxon>Dothideomycetidae</taxon>
        <taxon>Mycosphaerellales</taxon>
        <taxon>Teratosphaeriaceae</taxon>
        <taxon>Recurvomyces</taxon>
    </lineage>
</organism>
<accession>A0AAE0WSN1</accession>
<name>A0AAE0WSN1_9PEZI</name>
<proteinExistence type="predicted"/>
<protein>
    <submittedName>
        <fullName evidence="2">Uncharacterized protein</fullName>
    </submittedName>
</protein>
<reference evidence="2" key="1">
    <citation type="submission" date="2023-07" db="EMBL/GenBank/DDBJ databases">
        <title>Black Yeasts Isolated from many extreme environments.</title>
        <authorList>
            <person name="Coleine C."/>
            <person name="Stajich J.E."/>
            <person name="Selbmann L."/>
        </authorList>
    </citation>
    <scope>NUCLEOTIDE SEQUENCE</scope>
    <source>
        <strain evidence="2">CCFEE 5485</strain>
    </source>
</reference>
<comment type="caution">
    <text evidence="2">The sequence shown here is derived from an EMBL/GenBank/DDBJ whole genome shotgun (WGS) entry which is preliminary data.</text>
</comment>
<dbReference type="AlphaFoldDB" id="A0AAE0WSN1"/>
<feature type="region of interest" description="Disordered" evidence="1">
    <location>
        <begin position="1"/>
        <end position="30"/>
    </location>
</feature>
<dbReference type="EMBL" id="JAUTXT010000008">
    <property type="protein sequence ID" value="KAK3677098.1"/>
    <property type="molecule type" value="Genomic_DNA"/>
</dbReference>
<gene>
    <name evidence="2" type="ORF">LTR78_003303</name>
</gene>
<evidence type="ECO:0000313" key="2">
    <source>
        <dbReference type="EMBL" id="KAK3677098.1"/>
    </source>
</evidence>
<dbReference type="Proteomes" id="UP001274830">
    <property type="component" value="Unassembled WGS sequence"/>
</dbReference>
<evidence type="ECO:0000256" key="1">
    <source>
        <dbReference type="SAM" id="MobiDB-lite"/>
    </source>
</evidence>
<keyword evidence="3" id="KW-1185">Reference proteome</keyword>
<evidence type="ECO:0000313" key="3">
    <source>
        <dbReference type="Proteomes" id="UP001274830"/>
    </source>
</evidence>